<protein>
    <recommendedName>
        <fullName evidence="3">Nitroreductase domain-containing protein</fullName>
    </recommendedName>
</protein>
<evidence type="ECO:0000256" key="2">
    <source>
        <dbReference type="ARBA" id="ARBA00023002"/>
    </source>
</evidence>
<dbReference type="Gene3D" id="3.40.109.10">
    <property type="entry name" value="NADH Oxidase"/>
    <property type="match status" value="1"/>
</dbReference>
<name>A0A5M4B1D3_9BACT</name>
<gene>
    <name evidence="4" type="ORF">PbJCM13498_28280</name>
</gene>
<dbReference type="AlphaFoldDB" id="A0A5M4B1D3"/>
<keyword evidence="5" id="KW-1185">Reference proteome</keyword>
<dbReference type="PANTHER" id="PTHR43673">
    <property type="entry name" value="NAD(P)H NITROREDUCTASE YDGI-RELATED"/>
    <property type="match status" value="1"/>
</dbReference>
<comment type="similarity">
    <text evidence="1">Belongs to the nitroreductase family.</text>
</comment>
<evidence type="ECO:0000259" key="3">
    <source>
        <dbReference type="Pfam" id="PF00881"/>
    </source>
</evidence>
<comment type="caution">
    <text evidence="4">The sequence shown here is derived from an EMBL/GenBank/DDBJ whole genome shotgun (WGS) entry which is preliminary data.</text>
</comment>
<dbReference type="PANTHER" id="PTHR43673:SF10">
    <property type="entry name" value="NADH DEHYDROGENASE_NAD(P)H NITROREDUCTASE XCC3605-RELATED"/>
    <property type="match status" value="1"/>
</dbReference>
<dbReference type="InterPro" id="IPR029479">
    <property type="entry name" value="Nitroreductase"/>
</dbReference>
<dbReference type="Proteomes" id="UP000391834">
    <property type="component" value="Unassembled WGS sequence"/>
</dbReference>
<dbReference type="RefSeq" id="WP_025863839.1">
    <property type="nucleotide sequence ID" value="NZ_BLAX01000001.1"/>
</dbReference>
<organism evidence="4 5">
    <name type="scientific">Prolixibacter bellariivorans</name>
    <dbReference type="NCBI Taxonomy" id="314319"/>
    <lineage>
        <taxon>Bacteria</taxon>
        <taxon>Pseudomonadati</taxon>
        <taxon>Bacteroidota</taxon>
        <taxon>Bacteroidia</taxon>
        <taxon>Marinilabiliales</taxon>
        <taxon>Prolixibacteraceae</taxon>
        <taxon>Prolixibacter</taxon>
    </lineage>
</organism>
<dbReference type="InterPro" id="IPR000415">
    <property type="entry name" value="Nitroreductase-like"/>
</dbReference>
<feature type="domain" description="Nitroreductase" evidence="3">
    <location>
        <begin position="173"/>
        <end position="225"/>
    </location>
</feature>
<dbReference type="Pfam" id="PF00881">
    <property type="entry name" value="Nitroreductase"/>
    <property type="match status" value="1"/>
</dbReference>
<evidence type="ECO:0000256" key="1">
    <source>
        <dbReference type="ARBA" id="ARBA00007118"/>
    </source>
</evidence>
<evidence type="ECO:0000313" key="4">
    <source>
        <dbReference type="EMBL" id="GET33965.1"/>
    </source>
</evidence>
<dbReference type="GO" id="GO:0016491">
    <property type="term" value="F:oxidoreductase activity"/>
    <property type="evidence" value="ECO:0007669"/>
    <property type="project" value="UniProtKB-KW"/>
</dbReference>
<reference evidence="4 5" key="1">
    <citation type="submission" date="2019-10" db="EMBL/GenBank/DDBJ databases">
        <title>Prolixibacter strains distinguished by the presence of nitrate reductase genes were adept at nitrate-dependent anaerobic corrosion of metallic iron and carbon steel.</title>
        <authorList>
            <person name="Iino T."/>
            <person name="Shono N."/>
            <person name="Ito K."/>
            <person name="Nakamura R."/>
            <person name="Sueoka K."/>
            <person name="Harayama S."/>
            <person name="Ohkuma M."/>
        </authorList>
    </citation>
    <scope>NUCLEOTIDE SEQUENCE [LARGE SCALE GENOMIC DNA]</scope>
    <source>
        <strain evidence="4 5">JCM 13498</strain>
    </source>
</reference>
<dbReference type="CDD" id="cd02062">
    <property type="entry name" value="Nitro_FMN_reductase"/>
    <property type="match status" value="1"/>
</dbReference>
<keyword evidence="2" id="KW-0560">Oxidoreductase</keyword>
<sequence>MIKKALLQIVPNSIYIYLKDKKKFFLTQKILRKSYDYDYKKYLSHSDSFSPNTSTKMIGNIIKTYHTIEKGLTMPEFRPGFGQQKVIELCHNCINYIKKYGDNEEQLKYAVQVILEYKTFHNSLNFALQPETENEIQNIRNYAPALTASSQIETTDVLYFKNAESSFDEFSNSRASVRNFTGKDIPLSSLTESLKLAQNTPSACNRQCWRTYVYTQSEQINEILEEQGGNRGFGHLTNKLIVITAELGVFNRHYERNQAYIDGGLYAMNLLYSLHFQKIAACILNCSTWPEKDVELRKLCKIKDSEVFIAMVACGLPPQKFKIAASKRYKIDVTNRFIS</sequence>
<dbReference type="EMBL" id="BLAX01000001">
    <property type="protein sequence ID" value="GET33965.1"/>
    <property type="molecule type" value="Genomic_DNA"/>
</dbReference>
<evidence type="ECO:0000313" key="5">
    <source>
        <dbReference type="Proteomes" id="UP000391834"/>
    </source>
</evidence>
<dbReference type="OrthoDB" id="9809288at2"/>
<accession>A0A5M4B1D3</accession>
<dbReference type="SUPFAM" id="SSF55469">
    <property type="entry name" value="FMN-dependent nitroreductase-like"/>
    <property type="match status" value="1"/>
</dbReference>
<proteinExistence type="inferred from homology"/>